<dbReference type="RefSeq" id="WP_160559328.1">
    <property type="nucleotide sequence ID" value="NZ_QZDT01000006.1"/>
</dbReference>
<dbReference type="AlphaFoldDB" id="A0A9X5BFC3"/>
<protein>
    <submittedName>
        <fullName evidence="3">J domain-containing protein</fullName>
    </submittedName>
</protein>
<evidence type="ECO:0000313" key="3">
    <source>
        <dbReference type="EMBL" id="NBJ92242.1"/>
    </source>
</evidence>
<dbReference type="GO" id="GO:0006260">
    <property type="term" value="P:DNA replication"/>
    <property type="evidence" value="ECO:0007669"/>
    <property type="project" value="UniProtKB-KW"/>
</dbReference>
<dbReference type="InterPro" id="IPR036869">
    <property type="entry name" value="J_dom_sf"/>
</dbReference>
<keyword evidence="4" id="KW-1185">Reference proteome</keyword>
<dbReference type="Gene3D" id="1.10.287.110">
    <property type="entry name" value="DnaJ domain"/>
    <property type="match status" value="1"/>
</dbReference>
<comment type="caution">
    <text evidence="3">The sequence shown here is derived from an EMBL/GenBank/DDBJ whole genome shotgun (WGS) entry which is preliminary data.</text>
</comment>
<gene>
    <name evidence="3" type="ORF">D5281_06445</name>
</gene>
<evidence type="ECO:0000256" key="1">
    <source>
        <dbReference type="ARBA" id="ARBA00022705"/>
    </source>
</evidence>
<keyword evidence="1" id="KW-0235">DNA replication</keyword>
<feature type="domain" description="J" evidence="2">
    <location>
        <begin position="1"/>
        <end position="75"/>
    </location>
</feature>
<evidence type="ECO:0000259" key="2">
    <source>
        <dbReference type="PROSITE" id="PS50076"/>
    </source>
</evidence>
<name>A0A9X5BFC3_9FIRM</name>
<dbReference type="PROSITE" id="PS50076">
    <property type="entry name" value="DNAJ_2"/>
    <property type="match status" value="1"/>
</dbReference>
<proteinExistence type="predicted"/>
<reference evidence="3" key="1">
    <citation type="submission" date="2018-09" db="EMBL/GenBank/DDBJ databases">
        <title>Murine metabolic-syndrome-specific gut microbial biobank.</title>
        <authorList>
            <person name="Liu C."/>
        </authorList>
    </citation>
    <scope>NUCLEOTIDE SEQUENCE</scope>
    <source>
        <strain evidence="3">D42-62</strain>
    </source>
</reference>
<dbReference type="CDD" id="cd06257">
    <property type="entry name" value="DnaJ"/>
    <property type="match status" value="1"/>
</dbReference>
<accession>A0A9X5BFC3</accession>
<dbReference type="OrthoDB" id="9775658at2"/>
<sequence>MSKYFKDVNTLEELRRQYRDLLKKFHPDNKDGSTEATQEINAEYDRLFKVLKNRHESKSADSKENNAKSDFNNMKYDFTEDQKLREVLQQIITFEGINIEIVGCWIWVDGNTYDYKDTLKSIGFKWAREKKKWYFHTEAFRKRSKKKLSMEDIRNYYGSTEVETDGTKRLKQA</sequence>
<organism evidence="3 4">
    <name type="scientific">Parablautia muri</name>
    <dbReference type="NCBI Taxonomy" id="2320879"/>
    <lineage>
        <taxon>Bacteria</taxon>
        <taxon>Bacillati</taxon>
        <taxon>Bacillota</taxon>
        <taxon>Clostridia</taxon>
        <taxon>Lachnospirales</taxon>
        <taxon>Lachnospiraceae</taxon>
        <taxon>Parablautia</taxon>
    </lineage>
</organism>
<dbReference type="EMBL" id="QZDT01000006">
    <property type="protein sequence ID" value="NBJ92242.1"/>
    <property type="molecule type" value="Genomic_DNA"/>
</dbReference>
<dbReference type="Proteomes" id="UP001154420">
    <property type="component" value="Unassembled WGS sequence"/>
</dbReference>
<dbReference type="InterPro" id="IPR001623">
    <property type="entry name" value="DnaJ_domain"/>
</dbReference>
<evidence type="ECO:0000313" key="4">
    <source>
        <dbReference type="Proteomes" id="UP001154420"/>
    </source>
</evidence>
<dbReference type="SUPFAM" id="SSF46565">
    <property type="entry name" value="Chaperone J-domain"/>
    <property type="match status" value="1"/>
</dbReference>